<dbReference type="OrthoDB" id="3034330at2"/>
<evidence type="ECO:0000256" key="1">
    <source>
        <dbReference type="SAM" id="SignalP"/>
    </source>
</evidence>
<dbReference type="AlphaFoldDB" id="A0A419X789"/>
<dbReference type="RefSeq" id="WP_120238367.1">
    <property type="nucleotide sequence ID" value="NZ_RAPQ01000008.1"/>
</dbReference>
<dbReference type="Proteomes" id="UP000284531">
    <property type="component" value="Unassembled WGS sequence"/>
</dbReference>
<accession>A0A419X789</accession>
<name>A0A419X789_9BACT</name>
<dbReference type="EMBL" id="RAPQ01000008">
    <property type="protein sequence ID" value="RKE03479.1"/>
    <property type="molecule type" value="Genomic_DNA"/>
</dbReference>
<gene>
    <name evidence="2" type="ORF">BXY64_0484</name>
</gene>
<comment type="caution">
    <text evidence="2">The sequence shown here is derived from an EMBL/GenBank/DDBJ whole genome shotgun (WGS) entry which is preliminary data.</text>
</comment>
<organism evidence="2 3">
    <name type="scientific">Marinifilum flexuosum</name>
    <dbReference type="NCBI Taxonomy" id="1117708"/>
    <lineage>
        <taxon>Bacteria</taxon>
        <taxon>Pseudomonadati</taxon>
        <taxon>Bacteroidota</taxon>
        <taxon>Bacteroidia</taxon>
        <taxon>Marinilabiliales</taxon>
        <taxon>Marinifilaceae</taxon>
    </lineage>
</organism>
<proteinExistence type="predicted"/>
<reference evidence="2 3" key="1">
    <citation type="submission" date="2018-09" db="EMBL/GenBank/DDBJ databases">
        <title>Genomic Encyclopedia of Archaeal and Bacterial Type Strains, Phase II (KMG-II): from individual species to whole genera.</title>
        <authorList>
            <person name="Goeker M."/>
        </authorList>
    </citation>
    <scope>NUCLEOTIDE SEQUENCE [LARGE SCALE GENOMIC DNA]</scope>
    <source>
        <strain evidence="2 3">DSM 21950</strain>
    </source>
</reference>
<protein>
    <submittedName>
        <fullName evidence="2">Uncharacterized protein</fullName>
    </submittedName>
</protein>
<evidence type="ECO:0000313" key="3">
    <source>
        <dbReference type="Proteomes" id="UP000284531"/>
    </source>
</evidence>
<evidence type="ECO:0000313" key="2">
    <source>
        <dbReference type="EMBL" id="RKE03479.1"/>
    </source>
</evidence>
<dbReference type="Pfam" id="PF19777">
    <property type="entry name" value="DUF6263"/>
    <property type="match status" value="1"/>
</dbReference>
<feature type="signal peptide" evidence="1">
    <location>
        <begin position="1"/>
        <end position="19"/>
    </location>
</feature>
<keyword evidence="1" id="KW-0732">Signal</keyword>
<dbReference type="InterPro" id="IPR046230">
    <property type="entry name" value="DUF6263"/>
</dbReference>
<sequence length="304" mass="33780">MKKLLTLALILSATLFVQAQKYELALNLEVGKEYTQKSNAKMTITQNFNGMPIEIGMNVKGDYTFKIMGAENNQYNMEVKYTVVEMEMESAQGKSSFSSKTPSEQDIMSTMLSRMIDKPFTMIMSQSGKVIEIKGIDNLFGSLFEGYDLTEQQKEQILAQLKQSYGAKAIKGSFEQITAIYPEQKVKLGKTWSTETSIEAGMSVNLTTNFVLKAANTDYFLIHGEGNLASNPNAPYIKQNGMDMKILVDGQLTSEIKIDRKTGWIIDATIVQNLSGNTELKASEQMPDGMSIPMTIKSKSVITN</sequence>
<keyword evidence="3" id="KW-1185">Reference proteome</keyword>
<feature type="chain" id="PRO_5019474408" evidence="1">
    <location>
        <begin position="20"/>
        <end position="304"/>
    </location>
</feature>